<feature type="compositionally biased region" description="Basic and acidic residues" evidence="1">
    <location>
        <begin position="115"/>
        <end position="134"/>
    </location>
</feature>
<dbReference type="GO" id="GO:0005829">
    <property type="term" value="C:cytosol"/>
    <property type="evidence" value="ECO:0007669"/>
    <property type="project" value="TreeGrafter"/>
</dbReference>
<dbReference type="AlphaFoldDB" id="A0AAV7YUG2"/>
<comment type="caution">
    <text evidence="2">The sequence shown here is derived from an EMBL/GenBank/DDBJ whole genome shotgun (WGS) entry which is preliminary data.</text>
</comment>
<dbReference type="GO" id="GO:1904515">
    <property type="term" value="P:positive regulation of TORC2 signaling"/>
    <property type="evidence" value="ECO:0007669"/>
    <property type="project" value="TreeGrafter"/>
</dbReference>
<feature type="compositionally biased region" description="Basic and acidic residues" evidence="1">
    <location>
        <begin position="64"/>
        <end position="75"/>
    </location>
</feature>
<evidence type="ECO:0000256" key="1">
    <source>
        <dbReference type="SAM" id="MobiDB-lite"/>
    </source>
</evidence>
<accession>A0AAV7YUG2</accession>
<dbReference type="PANTHER" id="PTHR37516">
    <property type="entry name" value="SCA1 COMPLEX SCAFFOLD PROTEIN SCAA"/>
    <property type="match status" value="1"/>
</dbReference>
<feature type="compositionally biased region" description="Basic and acidic residues" evidence="1">
    <location>
        <begin position="86"/>
        <end position="104"/>
    </location>
</feature>
<proteinExistence type="predicted"/>
<dbReference type="InterPro" id="IPR037474">
    <property type="entry name" value="ScaA"/>
</dbReference>
<feature type="region of interest" description="Disordered" evidence="1">
    <location>
        <begin position="64"/>
        <end position="134"/>
    </location>
</feature>
<evidence type="ECO:0000313" key="3">
    <source>
        <dbReference type="Proteomes" id="UP001146793"/>
    </source>
</evidence>
<dbReference type="EMBL" id="JANTQA010000047">
    <property type="protein sequence ID" value="KAJ3433408.1"/>
    <property type="molecule type" value="Genomic_DNA"/>
</dbReference>
<dbReference type="Proteomes" id="UP001146793">
    <property type="component" value="Unassembled WGS sequence"/>
</dbReference>
<feature type="compositionally biased region" description="Low complexity" evidence="1">
    <location>
        <begin position="105"/>
        <end position="114"/>
    </location>
</feature>
<organism evidence="2 3">
    <name type="scientific">Anaeramoeba flamelloides</name>
    <dbReference type="NCBI Taxonomy" id="1746091"/>
    <lineage>
        <taxon>Eukaryota</taxon>
        <taxon>Metamonada</taxon>
        <taxon>Anaeramoebidae</taxon>
        <taxon>Anaeramoeba</taxon>
    </lineage>
</organism>
<gene>
    <name evidence="2" type="ORF">M0812_22366</name>
</gene>
<sequence length="534" mass="62211">MRLLSNSRFTHVQNASKIIWKKMFDDDYLYYFSKNYAGATQNILDDLFIDIEKNSDIYLNKEEVAENNKEKKPDESGTGEGANKVKSIDHNKQPNDNDEIKNEQENNNETNIDGNNKEKIDEKTEEEKEKERVERNKMNKEKINNNQNVDRKKRKILIFKENLIPIPSHITVITTEFCTILYKQLSKQPNIPFNYNQTVLFSKTLYVDVIKKVYTRQAKNLYDPMLNQVARFLAEYTNGLRRLGVITSQAPNKGKKKKKKSPKGKKGMDLVRTIANTENDISIIIPQEMPKISFSLSDIMKILDIIKNSRNNAYQFKKLMIDCLRSFLKVRDLYPLFIETKKFFEMILECSHQDSDIQYNRNVWKAIFQLIKYQAGFCSFLAKNSKLGNLLEDFLAISTKDKDKHLFFSSSNRYHYFAKILEMSNVEAKRISQNITPSRTYTKDSVRSMKRDIEVIVDAFIKKNMHIKLDMGSKKFMKGYQGGPFVSIAKIYHLMNTSSVCSKMLKEFKKSKAYSKVVADFKTMSTGIIKVSKK</sequence>
<evidence type="ECO:0000313" key="2">
    <source>
        <dbReference type="EMBL" id="KAJ3433408.1"/>
    </source>
</evidence>
<dbReference type="PANTHER" id="PTHR37516:SF1">
    <property type="entry name" value="SCA1 COMPLEX SCAFFOLD PROTEIN SCAA"/>
    <property type="match status" value="1"/>
</dbReference>
<dbReference type="GO" id="GO:0005886">
    <property type="term" value="C:plasma membrane"/>
    <property type="evidence" value="ECO:0007669"/>
    <property type="project" value="TreeGrafter"/>
</dbReference>
<protein>
    <submittedName>
        <fullName evidence="2">Uncharacterized protein</fullName>
    </submittedName>
</protein>
<reference evidence="2" key="1">
    <citation type="submission" date="2022-08" db="EMBL/GenBank/DDBJ databases">
        <title>Novel sulphate-reducing endosymbionts in the free-living metamonad Anaeramoeba.</title>
        <authorList>
            <person name="Jerlstrom-Hultqvist J."/>
            <person name="Cepicka I."/>
            <person name="Gallot-Lavallee L."/>
            <person name="Salas-Leiva D."/>
            <person name="Curtis B.A."/>
            <person name="Zahonova K."/>
            <person name="Pipaliya S."/>
            <person name="Dacks J."/>
            <person name="Roger A.J."/>
        </authorList>
    </citation>
    <scope>NUCLEOTIDE SEQUENCE</scope>
    <source>
        <strain evidence="2">Busselton2</strain>
    </source>
</reference>
<name>A0AAV7YUG2_9EUKA</name>
<dbReference type="GO" id="GO:0046579">
    <property type="term" value="P:positive regulation of Ras protein signal transduction"/>
    <property type="evidence" value="ECO:0007669"/>
    <property type="project" value="TreeGrafter"/>
</dbReference>